<protein>
    <submittedName>
        <fullName evidence="1">Uncharacterized protein</fullName>
    </submittedName>
</protein>
<dbReference type="Proteomes" id="UP000024329">
    <property type="component" value="Unassembled WGS sequence"/>
</dbReference>
<gene>
    <name evidence="1" type="ORF">BV97_04636</name>
</gene>
<reference evidence="1 2" key="1">
    <citation type="submission" date="2014-03" db="EMBL/GenBank/DDBJ databases">
        <title>Whole genome sequence of Novosphingobium resinovorum KF1.</title>
        <authorList>
            <person name="Gan H.M."/>
            <person name="Gan H.Y."/>
            <person name="Chew T.H."/>
            <person name="Savka M.A."/>
        </authorList>
    </citation>
    <scope>NUCLEOTIDE SEQUENCE [LARGE SCALE GENOMIC DNA]</scope>
    <source>
        <strain evidence="1 2">KF1</strain>
    </source>
</reference>
<evidence type="ECO:0000313" key="1">
    <source>
        <dbReference type="EMBL" id="EZP74898.1"/>
    </source>
</evidence>
<dbReference type="PATRIC" id="fig|158500.4.peg.4713"/>
<dbReference type="AlphaFoldDB" id="A0A031JNP3"/>
<dbReference type="RefSeq" id="WP_036529181.1">
    <property type="nucleotide sequence ID" value="NZ_JFYZ01000040.1"/>
</dbReference>
<sequence length="252" mass="27929">MTFQFKRHSSSGDIAEVTYELPALPPGVSGDLHRAIERYAKAVREGPDDADEEAFLAVKAFDAKNVQDVIAKLLYQLHFNHRGLDGETNTLVIIESNETATAAIEFATVTLDELYRQIPQCWESARKAYHAAVLAEKEYDDRAWTPAYQLSEAGGPSVPDAINTEYERLQEIRMNAEDVLLVIPAPSFAEWAIKYLICFDNGRDLNGMTDDLCAEAKSLLEIAPSPEANELGLLLAISRWEKPLSAAISEEA</sequence>
<comment type="caution">
    <text evidence="1">The sequence shown here is derived from an EMBL/GenBank/DDBJ whole genome shotgun (WGS) entry which is preliminary data.</text>
</comment>
<proteinExistence type="predicted"/>
<evidence type="ECO:0000313" key="2">
    <source>
        <dbReference type="Proteomes" id="UP000024329"/>
    </source>
</evidence>
<organism evidence="1 2">
    <name type="scientific">Novosphingobium resinovorum</name>
    <dbReference type="NCBI Taxonomy" id="158500"/>
    <lineage>
        <taxon>Bacteria</taxon>
        <taxon>Pseudomonadati</taxon>
        <taxon>Pseudomonadota</taxon>
        <taxon>Alphaproteobacteria</taxon>
        <taxon>Sphingomonadales</taxon>
        <taxon>Sphingomonadaceae</taxon>
        <taxon>Novosphingobium</taxon>
    </lineage>
</organism>
<accession>A0A031JNP3</accession>
<name>A0A031JNP3_9SPHN</name>
<dbReference type="EMBL" id="JFYZ01000040">
    <property type="protein sequence ID" value="EZP74898.1"/>
    <property type="molecule type" value="Genomic_DNA"/>
</dbReference>